<feature type="region of interest" description="Disordered" evidence="1">
    <location>
        <begin position="530"/>
        <end position="593"/>
    </location>
</feature>
<organism evidence="2 3">
    <name type="scientific">Mycena indigotica</name>
    <dbReference type="NCBI Taxonomy" id="2126181"/>
    <lineage>
        <taxon>Eukaryota</taxon>
        <taxon>Fungi</taxon>
        <taxon>Dikarya</taxon>
        <taxon>Basidiomycota</taxon>
        <taxon>Agaricomycotina</taxon>
        <taxon>Agaricomycetes</taxon>
        <taxon>Agaricomycetidae</taxon>
        <taxon>Agaricales</taxon>
        <taxon>Marasmiineae</taxon>
        <taxon>Mycenaceae</taxon>
        <taxon>Mycena</taxon>
    </lineage>
</organism>
<name>A0A8H6VTL3_9AGAR</name>
<dbReference type="AlphaFoldDB" id="A0A8H6VTL3"/>
<feature type="compositionally biased region" description="Low complexity" evidence="1">
    <location>
        <begin position="65"/>
        <end position="78"/>
    </location>
</feature>
<dbReference type="GeneID" id="59350309"/>
<feature type="compositionally biased region" description="Polar residues" evidence="1">
    <location>
        <begin position="85"/>
        <end position="102"/>
    </location>
</feature>
<reference evidence="2" key="1">
    <citation type="submission" date="2020-05" db="EMBL/GenBank/DDBJ databases">
        <title>Mycena genomes resolve the evolution of fungal bioluminescence.</title>
        <authorList>
            <person name="Tsai I.J."/>
        </authorList>
    </citation>
    <scope>NUCLEOTIDE SEQUENCE</scope>
    <source>
        <strain evidence="2">171206Taipei</strain>
    </source>
</reference>
<feature type="compositionally biased region" description="Acidic residues" evidence="1">
    <location>
        <begin position="538"/>
        <end position="558"/>
    </location>
</feature>
<gene>
    <name evidence="2" type="ORF">MIND_01123900</name>
</gene>
<sequence length="710" mass="77950">MFSDFDAQAHFAAAADLDNSNDVDLPYYSNDYALTPLDDGYNNPFDTQFDSEQVLASQFTFEPVSRSPSPDWLSRSSSTLPLAGSSPQTSSVHPNTSPTPIFSNIPPDDSCAITLVGDASLMQSHASISTSTVHEHICASATNMSSSLGVSEGWPHATHFQTTATTTYDYPPRQTAANMYASETQATTGSHKHHSNTSGILDRMGTSGAQRPTTHFHTTTYAHTSYPTTTNVFDGMEITEARPSTTHPTIQPERPVKHSTSLPIQARAVSNPAILAVPSPILSPATIPASQARAIGIHTRGDIASTSFFRSTTRPIPVIMVPSRRAPLVPAPSRLCVELRLDPYNAARSYRNPQLSASVLTQKSSANSSSGDSSSSLSSFISRFNATTMEPKPRGPRKPLAAAPLQQVDSALNTADNQRNTRLLGYVGSVYLGHSMAVQEFYPDASNLAQFEQFLRAAQNWLNARPSDFPTVSDAVYDVFFSSMQDYISRSVTQIWTGYRTYMQSHLAPRLIAEADVHELLRGYQALHNTSNGHVADDNEEEEENFEDVDEEDGEGEMTDAVHSGGTIHVNPQGQVLEGEPPSGLTNEEAKEHRKKFVLRHRPEHGGFTGRHLIFAIKTLLKYRLLSPVCPEAFEEVIPLPVIALSAVMLIHVLHTIVNPAVRFETSRYKMIYYVILELLEETWNHPVHGLALRRLSAKLVKALGKRKQQ</sequence>
<accession>A0A8H6VTL3</accession>
<dbReference type="EMBL" id="JACAZF010000010">
    <property type="protein sequence ID" value="KAF7293462.1"/>
    <property type="molecule type" value="Genomic_DNA"/>
</dbReference>
<comment type="caution">
    <text evidence="2">The sequence shown here is derived from an EMBL/GenBank/DDBJ whole genome shotgun (WGS) entry which is preliminary data.</text>
</comment>
<evidence type="ECO:0000313" key="2">
    <source>
        <dbReference type="EMBL" id="KAF7293462.1"/>
    </source>
</evidence>
<dbReference type="Proteomes" id="UP000636479">
    <property type="component" value="Unassembled WGS sequence"/>
</dbReference>
<feature type="region of interest" description="Disordered" evidence="1">
    <location>
        <begin position="62"/>
        <end position="104"/>
    </location>
</feature>
<proteinExistence type="predicted"/>
<dbReference type="RefSeq" id="XP_037215625.1">
    <property type="nucleotide sequence ID" value="XM_037367793.1"/>
</dbReference>
<keyword evidence="3" id="KW-1185">Reference proteome</keyword>
<evidence type="ECO:0000313" key="3">
    <source>
        <dbReference type="Proteomes" id="UP000636479"/>
    </source>
</evidence>
<evidence type="ECO:0000256" key="1">
    <source>
        <dbReference type="SAM" id="MobiDB-lite"/>
    </source>
</evidence>
<protein>
    <submittedName>
        <fullName evidence="2">Uncharacterized protein</fullName>
    </submittedName>
</protein>